<dbReference type="Gene3D" id="3.50.50.60">
    <property type="entry name" value="FAD/NAD(P)-binding domain"/>
    <property type="match status" value="1"/>
</dbReference>
<dbReference type="Gene3D" id="3.90.660.50">
    <property type="match status" value="1"/>
</dbReference>
<evidence type="ECO:0000313" key="2">
    <source>
        <dbReference type="Proteomes" id="UP001298593"/>
    </source>
</evidence>
<sequence length="381" mass="41695">MVGGGLAGLTAAIACAEQGGAVTLHEAHASLGGRARSTPSPYIANDGTHAFYDGAPWRWLTTRKLAQPFERLGVRQLTRSRIRHEGRLRRTPPAGFLAMVTVGRRHEAPVDISFREWASQRFGETACRAAEGMVGPAIYDADPGRLSAAFVFERLLRVTTPKFPPVTRYPRGGWGAVVDRMESAARDRGVRIETNSRITALPESGPVIIATTLEAARTLLNDDSLTWESGRAALLDLGLQHHRRDPFAVFDFDEGAMVECFTSQDPSLAPARHDLLQGEIPLRAGESKASGLTRMEALLDTAFPTWRQRLTWRREQTATNRTGALDLPGQTWRDRPAIDRGDERYLIGDSVAAPGLLAEVSINSALRASKSALDRTRTSSH</sequence>
<reference evidence="1 2" key="1">
    <citation type="submission" date="2023-12" db="EMBL/GenBank/DDBJ databases">
        <title>Description of new species of Mycobacterium terrae complex isolated from sewage at the Sao Paulo Zoological Park Foundation in Brazil.</title>
        <authorList>
            <person name="Romagnoli C.L."/>
            <person name="Conceicao E.C."/>
            <person name="Machado E."/>
            <person name="Barreto L.B.P.F."/>
            <person name="Sharma A."/>
            <person name="Silva N.M."/>
            <person name="Marques L.E."/>
            <person name="Juliana M.A."/>
            <person name="Lourenco M.C.S."/>
            <person name="Digiampietri L.A."/>
            <person name="Suffys P.N."/>
            <person name="Viana-Niero C."/>
        </authorList>
    </citation>
    <scope>NUCLEOTIDE SEQUENCE [LARGE SCALE GENOMIC DNA]</scope>
    <source>
        <strain evidence="1 2">MYC340</strain>
    </source>
</reference>
<protein>
    <submittedName>
        <fullName evidence="1">FAD-dependent oxidoreductase</fullName>
    </submittedName>
</protein>
<dbReference type="EMBL" id="JAYJJU010000006">
    <property type="protein sequence ID" value="MEB3031688.1"/>
    <property type="molecule type" value="Genomic_DNA"/>
</dbReference>
<dbReference type="PANTHER" id="PTHR43734:SF1">
    <property type="entry name" value="PHYTOENE DESATURASE"/>
    <property type="match status" value="1"/>
</dbReference>
<comment type="caution">
    <text evidence="1">The sequence shown here is derived from an EMBL/GenBank/DDBJ whole genome shotgun (WGS) entry which is preliminary data.</text>
</comment>
<dbReference type="Pfam" id="PF13450">
    <property type="entry name" value="NAD_binding_8"/>
    <property type="match status" value="1"/>
</dbReference>
<dbReference type="RefSeq" id="WP_329779892.1">
    <property type="nucleotide sequence ID" value="NZ_JAYJJU010000006.1"/>
</dbReference>
<proteinExistence type="predicted"/>
<keyword evidence="2" id="KW-1185">Reference proteome</keyword>
<dbReference type="SUPFAM" id="SSF51971">
    <property type="entry name" value="Nucleotide-binding domain"/>
    <property type="match status" value="1"/>
</dbReference>
<dbReference type="Proteomes" id="UP001298593">
    <property type="component" value="Unassembled WGS sequence"/>
</dbReference>
<accession>A0ABU5XV79</accession>
<dbReference type="InterPro" id="IPR036188">
    <property type="entry name" value="FAD/NAD-bd_sf"/>
</dbReference>
<organism evidence="1 2">
    <name type="scientific">[Mycobacterium] nativiensis</name>
    <dbReference type="NCBI Taxonomy" id="2855503"/>
    <lineage>
        <taxon>Bacteria</taxon>
        <taxon>Bacillati</taxon>
        <taxon>Actinomycetota</taxon>
        <taxon>Actinomycetes</taxon>
        <taxon>Mycobacteriales</taxon>
        <taxon>Mycobacteriaceae</taxon>
        <taxon>Mycolicibacter</taxon>
    </lineage>
</organism>
<name>A0ABU5XV79_9MYCO</name>
<gene>
    <name evidence="1" type="ORF">KV113_08960</name>
</gene>
<dbReference type="PANTHER" id="PTHR43734">
    <property type="entry name" value="PHYTOENE DESATURASE"/>
    <property type="match status" value="1"/>
</dbReference>
<evidence type="ECO:0000313" key="1">
    <source>
        <dbReference type="EMBL" id="MEB3031688.1"/>
    </source>
</evidence>